<dbReference type="InterPro" id="IPR003593">
    <property type="entry name" value="AAA+_ATPase"/>
</dbReference>
<keyword evidence="4" id="KW-0547">Nucleotide-binding</keyword>
<dbReference type="InterPro" id="IPR003439">
    <property type="entry name" value="ABC_transporter-like_ATP-bd"/>
</dbReference>
<feature type="compositionally biased region" description="Low complexity" evidence="9">
    <location>
        <begin position="74"/>
        <end position="85"/>
    </location>
</feature>
<dbReference type="STRING" id="67003.A0A1X0NRS8"/>
<comment type="subcellular location">
    <subcellularLocation>
        <location evidence="1">Membrane</location>
        <topology evidence="1">Multi-pass membrane protein</topology>
    </subcellularLocation>
</comment>
<comment type="caution">
    <text evidence="13">The sequence shown here is derived from an EMBL/GenBank/DDBJ whole genome shotgun (WGS) entry which is preliminary data.</text>
</comment>
<evidence type="ECO:0000256" key="2">
    <source>
        <dbReference type="ARBA" id="ARBA00022448"/>
    </source>
</evidence>
<name>A0A1X0NRS8_9TRYP</name>
<evidence type="ECO:0000256" key="5">
    <source>
        <dbReference type="ARBA" id="ARBA00022840"/>
    </source>
</evidence>
<dbReference type="InterPro" id="IPR017871">
    <property type="entry name" value="ABC_transporter-like_CS"/>
</dbReference>
<keyword evidence="6 10" id="KW-1133">Transmembrane helix</keyword>
<dbReference type="GO" id="GO:0005524">
    <property type="term" value="F:ATP binding"/>
    <property type="evidence" value="ECO:0007669"/>
    <property type="project" value="UniProtKB-KW"/>
</dbReference>
<dbReference type="Proteomes" id="UP000192257">
    <property type="component" value="Unassembled WGS sequence"/>
</dbReference>
<proteinExistence type="inferred from homology"/>
<dbReference type="InterPro" id="IPR036640">
    <property type="entry name" value="ABC1_TM_sf"/>
</dbReference>
<comment type="similarity">
    <text evidence="8">Belongs to the ABC transporter superfamily. ABCB family. Heavy Metal importer (TC 3.A.1.210) subfamily.</text>
</comment>
<evidence type="ECO:0000256" key="3">
    <source>
        <dbReference type="ARBA" id="ARBA00022692"/>
    </source>
</evidence>
<evidence type="ECO:0000256" key="4">
    <source>
        <dbReference type="ARBA" id="ARBA00022741"/>
    </source>
</evidence>
<dbReference type="RefSeq" id="XP_028881470.1">
    <property type="nucleotide sequence ID" value="XM_029027250.1"/>
</dbReference>
<evidence type="ECO:0000256" key="6">
    <source>
        <dbReference type="ARBA" id="ARBA00022989"/>
    </source>
</evidence>
<dbReference type="PANTHER" id="PTHR24221">
    <property type="entry name" value="ATP-BINDING CASSETTE SUB-FAMILY B"/>
    <property type="match status" value="1"/>
</dbReference>
<feature type="transmembrane region" description="Helical" evidence="10">
    <location>
        <begin position="185"/>
        <end position="205"/>
    </location>
</feature>
<dbReference type="Pfam" id="PF00664">
    <property type="entry name" value="ABC_membrane"/>
    <property type="match status" value="1"/>
</dbReference>
<keyword evidence="2" id="KW-0813">Transport</keyword>
<dbReference type="VEuPathDB" id="TriTrypDB:TM35_000222030"/>
<evidence type="ECO:0000256" key="9">
    <source>
        <dbReference type="SAM" id="MobiDB-lite"/>
    </source>
</evidence>
<evidence type="ECO:0000256" key="8">
    <source>
        <dbReference type="ARBA" id="ARBA00024363"/>
    </source>
</evidence>
<dbReference type="GO" id="GO:0016020">
    <property type="term" value="C:membrane"/>
    <property type="evidence" value="ECO:0007669"/>
    <property type="project" value="UniProtKB-SubCell"/>
</dbReference>
<dbReference type="InterPro" id="IPR011527">
    <property type="entry name" value="ABC1_TM_dom"/>
</dbReference>
<evidence type="ECO:0000259" key="12">
    <source>
        <dbReference type="PROSITE" id="PS50929"/>
    </source>
</evidence>
<feature type="region of interest" description="Disordered" evidence="9">
    <location>
        <begin position="716"/>
        <end position="736"/>
    </location>
</feature>
<dbReference type="Pfam" id="PF00005">
    <property type="entry name" value="ABC_tran"/>
    <property type="match status" value="1"/>
</dbReference>
<dbReference type="CDD" id="cd18582">
    <property type="entry name" value="ABC_6TM_ATM1_ABCB7"/>
    <property type="match status" value="1"/>
</dbReference>
<keyword evidence="3 10" id="KW-0812">Transmembrane</keyword>
<sequence>MLRRWIHWPLCGTRSVGVHFSTLPLRRFENCSNVHMRITTNSVVVPSLWSCRRGFHQATHPWLEPSRGVATGPKKTSTTESSSKQQQEEEEGEKKEKNEKGVNGGKPKLSETSLVTDEVWSRIPVYRVVTHVMRHLWPRGEPKYRALVVLSVLCVLAAKILKVAVPFWFRMIVDTLTPSTAVTDVVTTIGPLQLGVFGLVTAYGITRLTSSLTEELKTALFAPVGSHASTTIAMELFRKLHSLDLHYHLGRETGVLSKDLDRGSRAFWSLSHALLFMILPTAFEVVLVCTALQTSAGPAFIITALSAVFSYIGWTYVISNFRAQYRDRFNKSDSRVGGLIVDSLLNYETVKYFGRESHEEDRILKETSKMNHELKRLDQSMALLNFGQNAIFIIAAVVSLYLSTFGVLAGTMTVGDMVLIEALLMQLYTPLSFLGMLYREVQSSTQNMQAMIALLDIENSVKEKPDAKPLKLTSGTIEMRNVSFTFDGKGEQHILRHLSLTIPGGKTVAFVGPSGSGKSTIFRLLYRFYDPTDGVILIDGQPLPDVQLESLRKSIGVVPQDTVLFNETLRYNIRYGRLDATDAEVENAAHLANIHDAIMKMPNQYETSVGERGLKLSGGEKQRVSIARALLDNPPILLADEATSALDSATEMRVMQQLKEVNGKKRTIILIAHRLSTIKDVDIIFVLDGRGGLAESGTHEKLLENNGLYSELWSQQLRKTNGEDDEEDEEEEKSKE</sequence>
<feature type="domain" description="ABC transmembrane type-1" evidence="12">
    <location>
        <begin position="149"/>
        <end position="443"/>
    </location>
</feature>
<dbReference type="AlphaFoldDB" id="A0A1X0NRS8"/>
<dbReference type="GO" id="GO:0016887">
    <property type="term" value="F:ATP hydrolysis activity"/>
    <property type="evidence" value="ECO:0007669"/>
    <property type="project" value="InterPro"/>
</dbReference>
<evidence type="ECO:0000313" key="13">
    <source>
        <dbReference type="EMBL" id="ORC87404.1"/>
    </source>
</evidence>
<dbReference type="GO" id="GO:0140359">
    <property type="term" value="F:ABC-type transporter activity"/>
    <property type="evidence" value="ECO:0007669"/>
    <property type="project" value="InterPro"/>
</dbReference>
<gene>
    <name evidence="13" type="ORF">TM35_000222030</name>
</gene>
<dbReference type="PANTHER" id="PTHR24221:SF503">
    <property type="entry name" value="MITOCHONDRIAL POTASSIUM CHANNEL ATP-BINDING SUBUNIT"/>
    <property type="match status" value="1"/>
</dbReference>
<dbReference type="PROSITE" id="PS50893">
    <property type="entry name" value="ABC_TRANSPORTER_2"/>
    <property type="match status" value="1"/>
</dbReference>
<feature type="compositionally biased region" description="Acidic residues" evidence="9">
    <location>
        <begin position="723"/>
        <end position="736"/>
    </location>
</feature>
<dbReference type="FunFam" id="3.40.50.300:FF:000287">
    <property type="entry name" value="Multidrug ABC transporter ATP-binding protein"/>
    <property type="match status" value="1"/>
</dbReference>
<feature type="domain" description="ABC transporter" evidence="11">
    <location>
        <begin position="477"/>
        <end position="715"/>
    </location>
</feature>
<dbReference type="PROSITE" id="PS00211">
    <property type="entry name" value="ABC_TRANSPORTER_1"/>
    <property type="match status" value="1"/>
</dbReference>
<feature type="transmembrane region" description="Helical" evidence="10">
    <location>
        <begin position="390"/>
        <end position="412"/>
    </location>
</feature>
<evidence type="ECO:0000313" key="14">
    <source>
        <dbReference type="Proteomes" id="UP000192257"/>
    </source>
</evidence>
<evidence type="ECO:0000256" key="10">
    <source>
        <dbReference type="SAM" id="Phobius"/>
    </source>
</evidence>
<dbReference type="EMBL" id="NBCO01000022">
    <property type="protein sequence ID" value="ORC87404.1"/>
    <property type="molecule type" value="Genomic_DNA"/>
</dbReference>
<keyword evidence="7 10" id="KW-0472">Membrane</keyword>
<accession>A0A1X0NRS8</accession>
<feature type="region of interest" description="Disordered" evidence="9">
    <location>
        <begin position="62"/>
        <end position="109"/>
    </location>
</feature>
<dbReference type="PROSITE" id="PS50929">
    <property type="entry name" value="ABC_TM1F"/>
    <property type="match status" value="1"/>
</dbReference>
<dbReference type="SUPFAM" id="SSF90123">
    <property type="entry name" value="ABC transporter transmembrane region"/>
    <property type="match status" value="1"/>
</dbReference>
<dbReference type="InterPro" id="IPR027417">
    <property type="entry name" value="P-loop_NTPase"/>
</dbReference>
<keyword evidence="14" id="KW-1185">Reference proteome</keyword>
<dbReference type="SUPFAM" id="SSF52540">
    <property type="entry name" value="P-loop containing nucleoside triphosphate hydrolases"/>
    <property type="match status" value="1"/>
</dbReference>
<dbReference type="GeneID" id="39987030"/>
<reference evidence="13 14" key="1">
    <citation type="submission" date="2017-03" db="EMBL/GenBank/DDBJ databases">
        <title>An alternative strategy for trypanosome survival in the mammalian bloodstream revealed through genome and transcriptome analysis of the ubiquitous bovine parasite Trypanosoma (Megatrypanum) theileri.</title>
        <authorList>
            <person name="Kelly S."/>
            <person name="Ivens A."/>
            <person name="Mott A."/>
            <person name="O'Neill E."/>
            <person name="Emms D."/>
            <person name="Macleod O."/>
            <person name="Voorheis P."/>
            <person name="Matthews J."/>
            <person name="Matthews K."/>
            <person name="Carrington M."/>
        </authorList>
    </citation>
    <scope>NUCLEOTIDE SEQUENCE [LARGE SCALE GENOMIC DNA]</scope>
    <source>
        <strain evidence="13">Edinburgh</strain>
    </source>
</reference>
<protein>
    <submittedName>
        <fullName evidence="13">ABC transporter</fullName>
    </submittedName>
</protein>
<dbReference type="SMART" id="SM00382">
    <property type="entry name" value="AAA"/>
    <property type="match status" value="1"/>
</dbReference>
<dbReference type="InterPro" id="IPR039421">
    <property type="entry name" value="Type_1_exporter"/>
</dbReference>
<dbReference type="Gene3D" id="3.40.50.300">
    <property type="entry name" value="P-loop containing nucleotide triphosphate hydrolases"/>
    <property type="match status" value="1"/>
</dbReference>
<feature type="transmembrane region" description="Helical" evidence="10">
    <location>
        <begin position="299"/>
        <end position="318"/>
    </location>
</feature>
<evidence type="ECO:0000259" key="11">
    <source>
        <dbReference type="PROSITE" id="PS50893"/>
    </source>
</evidence>
<organism evidence="13 14">
    <name type="scientific">Trypanosoma theileri</name>
    <dbReference type="NCBI Taxonomy" id="67003"/>
    <lineage>
        <taxon>Eukaryota</taxon>
        <taxon>Discoba</taxon>
        <taxon>Euglenozoa</taxon>
        <taxon>Kinetoplastea</taxon>
        <taxon>Metakinetoplastina</taxon>
        <taxon>Trypanosomatida</taxon>
        <taxon>Trypanosomatidae</taxon>
        <taxon>Trypanosoma</taxon>
    </lineage>
</organism>
<evidence type="ECO:0000256" key="7">
    <source>
        <dbReference type="ARBA" id="ARBA00023136"/>
    </source>
</evidence>
<feature type="transmembrane region" description="Helical" evidence="10">
    <location>
        <begin position="266"/>
        <end position="293"/>
    </location>
</feature>
<dbReference type="OrthoDB" id="6500128at2759"/>
<feature type="transmembrane region" description="Helical" evidence="10">
    <location>
        <begin position="144"/>
        <end position="165"/>
    </location>
</feature>
<evidence type="ECO:0000256" key="1">
    <source>
        <dbReference type="ARBA" id="ARBA00004141"/>
    </source>
</evidence>
<dbReference type="Gene3D" id="1.20.1560.10">
    <property type="entry name" value="ABC transporter type 1, transmembrane domain"/>
    <property type="match status" value="1"/>
</dbReference>
<keyword evidence="5" id="KW-0067">ATP-binding</keyword>